<dbReference type="InterPro" id="IPR051319">
    <property type="entry name" value="Oligoribo/pAp-PDE_c-di-AMP_PDE"/>
</dbReference>
<dbReference type="Pfam" id="PF01368">
    <property type="entry name" value="DHH"/>
    <property type="match status" value="1"/>
</dbReference>
<name>A0A9W5XLJ2_9ACTN</name>
<feature type="domain" description="DDH" evidence="2">
    <location>
        <begin position="80"/>
        <end position="223"/>
    </location>
</feature>
<dbReference type="Gene3D" id="3.10.310.30">
    <property type="match status" value="1"/>
</dbReference>
<dbReference type="Proteomes" id="UP000607311">
    <property type="component" value="Unassembled WGS sequence"/>
</dbReference>
<comment type="caution">
    <text evidence="4">The sequence shown here is derived from an EMBL/GenBank/DDBJ whole genome shotgun (WGS) entry which is preliminary data.</text>
</comment>
<feature type="domain" description="DHHA1" evidence="3">
    <location>
        <begin position="311"/>
        <end position="386"/>
    </location>
</feature>
<dbReference type="AlphaFoldDB" id="A0A9W5XLJ2"/>
<gene>
    <name evidence="4" type="ORF">Vse01_29610</name>
</gene>
<evidence type="ECO:0000256" key="1">
    <source>
        <dbReference type="SAM" id="MobiDB-lite"/>
    </source>
</evidence>
<keyword evidence="5" id="KW-1185">Reference proteome</keyword>
<dbReference type="InterPro" id="IPR003156">
    <property type="entry name" value="DHHA1_dom"/>
</dbReference>
<dbReference type="Pfam" id="PF02272">
    <property type="entry name" value="DHHA1"/>
    <property type="match status" value="1"/>
</dbReference>
<evidence type="ECO:0000313" key="4">
    <source>
        <dbReference type="EMBL" id="GIJ33813.1"/>
    </source>
</evidence>
<reference evidence="4" key="1">
    <citation type="submission" date="2021-01" db="EMBL/GenBank/DDBJ databases">
        <title>Whole genome shotgun sequence of Verrucosispora sediminis NBRC 107745.</title>
        <authorList>
            <person name="Komaki H."/>
            <person name="Tamura T."/>
        </authorList>
    </citation>
    <scope>NUCLEOTIDE SEQUENCE</scope>
    <source>
        <strain evidence="4">NBRC 107745</strain>
    </source>
</reference>
<evidence type="ECO:0000313" key="5">
    <source>
        <dbReference type="Proteomes" id="UP000607311"/>
    </source>
</evidence>
<evidence type="ECO:0008006" key="6">
    <source>
        <dbReference type="Google" id="ProtNLM"/>
    </source>
</evidence>
<dbReference type="GO" id="GO:0003676">
    <property type="term" value="F:nucleic acid binding"/>
    <property type="evidence" value="ECO:0007669"/>
    <property type="project" value="InterPro"/>
</dbReference>
<dbReference type="EMBL" id="BOPD01000017">
    <property type="protein sequence ID" value="GIJ33813.1"/>
    <property type="molecule type" value="Genomic_DNA"/>
</dbReference>
<evidence type="ECO:0000259" key="2">
    <source>
        <dbReference type="Pfam" id="PF01368"/>
    </source>
</evidence>
<dbReference type="SUPFAM" id="SSF64182">
    <property type="entry name" value="DHH phosphoesterases"/>
    <property type="match status" value="1"/>
</dbReference>
<accession>A0A9W5XLJ2</accession>
<dbReference type="PANTHER" id="PTHR47618">
    <property type="entry name" value="BIFUNCTIONAL OLIGORIBONUCLEASE AND PAP PHOSPHATASE NRNA"/>
    <property type="match status" value="1"/>
</dbReference>
<evidence type="ECO:0000259" key="3">
    <source>
        <dbReference type="Pfam" id="PF02272"/>
    </source>
</evidence>
<protein>
    <recommendedName>
        <fullName evidence="6">Phosphoesterase RecJ domain-containing protein</fullName>
    </recommendedName>
</protein>
<feature type="region of interest" description="Disordered" evidence="1">
    <location>
        <begin position="1"/>
        <end position="59"/>
    </location>
</feature>
<proteinExistence type="predicted"/>
<sequence>MTAYGGAVTEPDPAVRRQPGPGRVGAAADGQPAPSTPATGPHGPDDPVGPSPSATAPVGPTEADWAAAVAAIRQLPADGRVLLICHVNPDGDALGSMLGFALGLRRLGVRRLQATFPGPPEVPEPLSGLPGLELLVPEAEVEPEPDLVICFDAASESRLGELADRLTGKGTALVLDHHASNRGFGDVNLVDPAAAATSVLAEQLLDRLGVPLDAGIAECLYVALSTDTGSFRFDATTPAVHEMAARLLATGIRPGDISRRVFDSRPFGAVRLFGEVLGRARLEPGEAGGQGLVWTYATLDDLARHEQRPYVLEALIDPVRCTAEADVSCVVKQTAPAVWAVSLRSKGATDVSRVAVALGGGGHRLAAGFTGRGTVDEVIEQIRSQLRACAPRSGTDQQG</sequence>
<dbReference type="InterPro" id="IPR038763">
    <property type="entry name" value="DHH_sf"/>
</dbReference>
<dbReference type="PANTHER" id="PTHR47618:SF1">
    <property type="entry name" value="BIFUNCTIONAL OLIGORIBONUCLEASE AND PAP PHOSPHATASE NRNA"/>
    <property type="match status" value="1"/>
</dbReference>
<dbReference type="InterPro" id="IPR001667">
    <property type="entry name" value="DDH_dom"/>
</dbReference>
<dbReference type="Gene3D" id="3.90.1640.10">
    <property type="entry name" value="inorganic pyrophosphatase (n-terminal core)"/>
    <property type="match status" value="1"/>
</dbReference>
<organism evidence="4 5">
    <name type="scientific">Micromonospora sediminimaris</name>
    <dbReference type="NCBI Taxonomy" id="547162"/>
    <lineage>
        <taxon>Bacteria</taxon>
        <taxon>Bacillati</taxon>
        <taxon>Actinomycetota</taxon>
        <taxon>Actinomycetes</taxon>
        <taxon>Micromonosporales</taxon>
        <taxon>Micromonosporaceae</taxon>
        <taxon>Micromonospora</taxon>
    </lineage>
</organism>